<name>A0A6G1FAJ7_9ORYZ</name>
<comment type="caution">
    <text evidence="1">The sequence shown here is derived from an EMBL/GenBank/DDBJ whole genome shotgun (WGS) entry which is preliminary data.</text>
</comment>
<proteinExistence type="predicted"/>
<protein>
    <submittedName>
        <fullName evidence="1">Uncharacterized protein</fullName>
    </submittedName>
</protein>
<evidence type="ECO:0000313" key="1">
    <source>
        <dbReference type="EMBL" id="KAF0933894.1"/>
    </source>
</evidence>
<sequence>MDMTPIAAGGRSDGTAGADVFGEMPVRVSCRSPRQQPRVWLALGGATKPPHAVLPGTHTRCRHGDLQFRIAMRVHRTLRAAHSVVAPVWYG</sequence>
<dbReference type="EMBL" id="SPHZ02000001">
    <property type="protein sequence ID" value="KAF0933894.1"/>
    <property type="molecule type" value="Genomic_DNA"/>
</dbReference>
<organism evidence="1 2">
    <name type="scientific">Oryza meyeriana var. granulata</name>
    <dbReference type="NCBI Taxonomy" id="110450"/>
    <lineage>
        <taxon>Eukaryota</taxon>
        <taxon>Viridiplantae</taxon>
        <taxon>Streptophyta</taxon>
        <taxon>Embryophyta</taxon>
        <taxon>Tracheophyta</taxon>
        <taxon>Spermatophyta</taxon>
        <taxon>Magnoliopsida</taxon>
        <taxon>Liliopsida</taxon>
        <taxon>Poales</taxon>
        <taxon>Poaceae</taxon>
        <taxon>BOP clade</taxon>
        <taxon>Oryzoideae</taxon>
        <taxon>Oryzeae</taxon>
        <taxon>Oryzinae</taxon>
        <taxon>Oryza</taxon>
        <taxon>Oryza meyeriana</taxon>
    </lineage>
</organism>
<accession>A0A6G1FAJ7</accession>
<keyword evidence="2" id="KW-1185">Reference proteome</keyword>
<evidence type="ECO:0000313" key="2">
    <source>
        <dbReference type="Proteomes" id="UP000479710"/>
    </source>
</evidence>
<reference evidence="1 2" key="1">
    <citation type="submission" date="2019-11" db="EMBL/GenBank/DDBJ databases">
        <title>Whole genome sequence of Oryza granulata.</title>
        <authorList>
            <person name="Li W."/>
        </authorList>
    </citation>
    <scope>NUCLEOTIDE SEQUENCE [LARGE SCALE GENOMIC DNA]</scope>
    <source>
        <strain evidence="2">cv. Menghai</strain>
        <tissue evidence="1">Leaf</tissue>
    </source>
</reference>
<dbReference type="AlphaFoldDB" id="A0A6G1FAJ7"/>
<dbReference type="Proteomes" id="UP000479710">
    <property type="component" value="Unassembled WGS sequence"/>
</dbReference>
<gene>
    <name evidence="1" type="ORF">E2562_020027</name>
</gene>